<organism evidence="6 7">
    <name type="scientific">Blautia stercoris</name>
    <dbReference type="NCBI Taxonomy" id="871664"/>
    <lineage>
        <taxon>Bacteria</taxon>
        <taxon>Bacillati</taxon>
        <taxon>Bacillota</taxon>
        <taxon>Clostridia</taxon>
        <taxon>Lachnospirales</taxon>
        <taxon>Lachnospiraceae</taxon>
        <taxon>Blautia</taxon>
    </lineage>
</organism>
<keyword evidence="7" id="KW-1185">Reference proteome</keyword>
<evidence type="ECO:0000256" key="5">
    <source>
        <dbReference type="ARBA" id="ARBA00051722"/>
    </source>
</evidence>
<evidence type="ECO:0000256" key="3">
    <source>
        <dbReference type="ARBA" id="ARBA00022801"/>
    </source>
</evidence>
<protein>
    <recommendedName>
        <fullName evidence="2">protein-tyrosine-phosphatase</fullName>
        <ecNumber evidence="2">3.1.3.48</ecNumber>
    </recommendedName>
</protein>
<dbReference type="PANTHER" id="PTHR39181">
    <property type="entry name" value="TYROSINE-PROTEIN PHOSPHATASE YWQE"/>
    <property type="match status" value="1"/>
</dbReference>
<proteinExistence type="inferred from homology"/>
<dbReference type="PANTHER" id="PTHR39181:SF1">
    <property type="entry name" value="TYROSINE-PROTEIN PHOSPHATASE YWQE"/>
    <property type="match status" value="1"/>
</dbReference>
<accession>A0ABR7P737</accession>
<dbReference type="InterPro" id="IPR016667">
    <property type="entry name" value="Caps_polysacc_synth_CpsB/CapC"/>
</dbReference>
<dbReference type="Pfam" id="PF19567">
    <property type="entry name" value="CpsB_CapC"/>
    <property type="match status" value="1"/>
</dbReference>
<dbReference type="InterPro" id="IPR016195">
    <property type="entry name" value="Pol/histidinol_Pase-like"/>
</dbReference>
<dbReference type="Gene3D" id="3.20.20.140">
    <property type="entry name" value="Metal-dependent hydrolases"/>
    <property type="match status" value="1"/>
</dbReference>
<dbReference type="RefSeq" id="WP_117456313.1">
    <property type="nucleotide sequence ID" value="NZ_JACRTP010000001.1"/>
</dbReference>
<comment type="caution">
    <text evidence="6">The sequence shown here is derived from an EMBL/GenBank/DDBJ whole genome shotgun (WGS) entry which is preliminary data.</text>
</comment>
<dbReference type="Proteomes" id="UP000661649">
    <property type="component" value="Unassembled WGS sequence"/>
</dbReference>
<evidence type="ECO:0000256" key="4">
    <source>
        <dbReference type="ARBA" id="ARBA00022912"/>
    </source>
</evidence>
<dbReference type="EMBL" id="JACRTP010000001">
    <property type="protein sequence ID" value="MBC8627214.1"/>
    <property type="molecule type" value="Genomic_DNA"/>
</dbReference>
<evidence type="ECO:0000256" key="2">
    <source>
        <dbReference type="ARBA" id="ARBA00013064"/>
    </source>
</evidence>
<keyword evidence="4" id="KW-0904">Protein phosphatase</keyword>
<dbReference type="SUPFAM" id="SSF89550">
    <property type="entry name" value="PHP domain-like"/>
    <property type="match status" value="1"/>
</dbReference>
<dbReference type="PIRSF" id="PIRSF016557">
    <property type="entry name" value="Caps_synth_CpsB"/>
    <property type="match status" value="1"/>
</dbReference>
<evidence type="ECO:0000313" key="7">
    <source>
        <dbReference type="Proteomes" id="UP000661649"/>
    </source>
</evidence>
<reference evidence="6 7" key="1">
    <citation type="submission" date="2020-08" db="EMBL/GenBank/DDBJ databases">
        <title>Genome public.</title>
        <authorList>
            <person name="Liu C."/>
            <person name="Sun Q."/>
        </authorList>
    </citation>
    <scope>NUCLEOTIDE SEQUENCE [LARGE SCALE GENOMIC DNA]</scope>
    <source>
        <strain evidence="6 7">3_YM_SP_D4_24.mj</strain>
    </source>
</reference>
<comment type="similarity">
    <text evidence="1">Belongs to the metallo-dependent hydrolases superfamily. CpsB/CapC family.</text>
</comment>
<comment type="catalytic activity">
    <reaction evidence="5">
        <text>O-phospho-L-tyrosyl-[protein] + H2O = L-tyrosyl-[protein] + phosphate</text>
        <dbReference type="Rhea" id="RHEA:10684"/>
        <dbReference type="Rhea" id="RHEA-COMP:10136"/>
        <dbReference type="Rhea" id="RHEA-COMP:20101"/>
        <dbReference type="ChEBI" id="CHEBI:15377"/>
        <dbReference type="ChEBI" id="CHEBI:43474"/>
        <dbReference type="ChEBI" id="CHEBI:46858"/>
        <dbReference type="ChEBI" id="CHEBI:61978"/>
        <dbReference type="EC" id="3.1.3.48"/>
    </reaction>
</comment>
<sequence length="240" mass="27664">MLFDIHCHILPAIDDGSKSMKETEKMFRMARKERIGTILATPHYSCEREPEFYKRCQNVYEEVCQMIQEKNLGIQLYLGNEIFYSSGVLEALKRGEALTLNHTKYVLVEFAPYVELLTIKKAVQELQMAGYFPILAHIERYECLKKESEVQNLVDMGAYIQVNASSLTGRLGIRVQWYLKKLMRHDLVHVVATDAHGSKKRRPMIQEAAGYIKKKAGADYCKKITEENPEKIIRGERICG</sequence>
<evidence type="ECO:0000313" key="6">
    <source>
        <dbReference type="EMBL" id="MBC8627214.1"/>
    </source>
</evidence>
<keyword evidence="3" id="KW-0378">Hydrolase</keyword>
<evidence type="ECO:0000256" key="1">
    <source>
        <dbReference type="ARBA" id="ARBA00005750"/>
    </source>
</evidence>
<gene>
    <name evidence="6" type="ORF">H8712_00985</name>
</gene>
<name>A0ABR7P737_9FIRM</name>
<dbReference type="EC" id="3.1.3.48" evidence="2"/>